<reference evidence="7" key="1">
    <citation type="submission" date="2023-07" db="EMBL/GenBank/DDBJ databases">
        <authorList>
            <person name="Stuckert A."/>
        </authorList>
    </citation>
    <scope>NUCLEOTIDE SEQUENCE</scope>
</reference>
<dbReference type="PANTHER" id="PTHR10459:SF66">
    <property type="entry name" value="PROTEIN MONO-ADP-RIBOSYLTRANSFERASE PARP3"/>
    <property type="match status" value="1"/>
</dbReference>
<evidence type="ECO:0000256" key="3">
    <source>
        <dbReference type="ARBA" id="ARBA00023027"/>
    </source>
</evidence>
<feature type="domain" description="PARP catalytic" evidence="6">
    <location>
        <begin position="1"/>
        <end position="95"/>
    </location>
</feature>
<dbReference type="PROSITE" id="PS51059">
    <property type="entry name" value="PARP_CATALYTIC"/>
    <property type="match status" value="1"/>
</dbReference>
<keyword evidence="3 5" id="KW-0520">NAD</keyword>
<evidence type="ECO:0000256" key="1">
    <source>
        <dbReference type="ARBA" id="ARBA00022676"/>
    </source>
</evidence>
<evidence type="ECO:0000256" key="2">
    <source>
        <dbReference type="ARBA" id="ARBA00022679"/>
    </source>
</evidence>
<evidence type="ECO:0000313" key="8">
    <source>
        <dbReference type="Proteomes" id="UP001176940"/>
    </source>
</evidence>
<dbReference type="InterPro" id="IPR012317">
    <property type="entry name" value="Poly(ADP-ribose)pol_cat_dom"/>
</dbReference>
<keyword evidence="1 5" id="KW-0328">Glycosyltransferase</keyword>
<proteinExistence type="inferred from homology"/>
<dbReference type="PANTHER" id="PTHR10459">
    <property type="entry name" value="DNA LIGASE"/>
    <property type="match status" value="1"/>
</dbReference>
<organism evidence="7 8">
    <name type="scientific">Ranitomeya imitator</name>
    <name type="common">mimic poison frog</name>
    <dbReference type="NCBI Taxonomy" id="111125"/>
    <lineage>
        <taxon>Eukaryota</taxon>
        <taxon>Metazoa</taxon>
        <taxon>Chordata</taxon>
        <taxon>Craniata</taxon>
        <taxon>Vertebrata</taxon>
        <taxon>Euteleostomi</taxon>
        <taxon>Amphibia</taxon>
        <taxon>Batrachia</taxon>
        <taxon>Anura</taxon>
        <taxon>Neobatrachia</taxon>
        <taxon>Hyloidea</taxon>
        <taxon>Dendrobatidae</taxon>
        <taxon>Dendrobatinae</taxon>
        <taxon>Ranitomeya</taxon>
    </lineage>
</organism>
<dbReference type="Pfam" id="PF00644">
    <property type="entry name" value="PARP"/>
    <property type="match status" value="1"/>
</dbReference>
<comment type="similarity">
    <text evidence="4">Belongs to the ARTD/PARP family.</text>
</comment>
<evidence type="ECO:0000313" key="7">
    <source>
        <dbReference type="EMBL" id="CAJ0940892.1"/>
    </source>
</evidence>
<dbReference type="EMBL" id="CAUEEQ010018416">
    <property type="protein sequence ID" value="CAJ0940892.1"/>
    <property type="molecule type" value="Genomic_DNA"/>
</dbReference>
<name>A0ABN9LGL1_9NEOB</name>
<comment type="caution">
    <text evidence="7">The sequence shown here is derived from an EMBL/GenBank/DDBJ whole genome shotgun (WGS) entry which is preliminary data.</text>
</comment>
<keyword evidence="2 5" id="KW-0808">Transferase</keyword>
<evidence type="ECO:0000256" key="4">
    <source>
        <dbReference type="ARBA" id="ARBA00024347"/>
    </source>
</evidence>
<dbReference type="SUPFAM" id="SSF56399">
    <property type="entry name" value="ADP-ribosylation"/>
    <property type="match status" value="1"/>
</dbReference>
<dbReference type="Proteomes" id="UP001176940">
    <property type="component" value="Unassembled WGS sequence"/>
</dbReference>
<accession>A0ABN9LGL1</accession>
<dbReference type="EC" id="2.4.2.-" evidence="5"/>
<keyword evidence="8" id="KW-1185">Reference proteome</keyword>
<dbReference type="InterPro" id="IPR050800">
    <property type="entry name" value="ARTD/PARP"/>
</dbReference>
<evidence type="ECO:0000259" key="6">
    <source>
        <dbReference type="PROSITE" id="PS51059"/>
    </source>
</evidence>
<evidence type="ECO:0000256" key="5">
    <source>
        <dbReference type="RuleBase" id="RU362114"/>
    </source>
</evidence>
<dbReference type="Gene3D" id="3.90.228.10">
    <property type="match status" value="1"/>
</dbReference>
<sequence>MFLNEVVLGKEYHITSDDSSLRVAPKGYDSVVARGITEPDPSMDHELTLDGRKIIVPQGKPITVSKFKNSHFSQSEYLVYRESQARLRYLLLLQF</sequence>
<gene>
    <name evidence="7" type="ORF">RIMI_LOCUS9037757</name>
</gene>
<protein>
    <recommendedName>
        <fullName evidence="5">Poly [ADP-ribose] polymerase</fullName>
        <shortName evidence="5">PARP</shortName>
        <ecNumber evidence="5">2.4.2.-</ecNumber>
    </recommendedName>
</protein>